<dbReference type="GO" id="GO:0016881">
    <property type="term" value="F:acid-amino acid ligase activity"/>
    <property type="evidence" value="ECO:0007669"/>
    <property type="project" value="UniProtKB-ARBA"/>
</dbReference>
<evidence type="ECO:0000313" key="5">
    <source>
        <dbReference type="EMBL" id="TCJ13064.1"/>
    </source>
</evidence>
<organism evidence="5 6">
    <name type="scientific">Rubrobacter taiwanensis</name>
    <dbReference type="NCBI Taxonomy" id="185139"/>
    <lineage>
        <taxon>Bacteria</taxon>
        <taxon>Bacillati</taxon>
        <taxon>Actinomycetota</taxon>
        <taxon>Rubrobacteria</taxon>
        <taxon>Rubrobacterales</taxon>
        <taxon>Rubrobacteraceae</taxon>
        <taxon>Rubrobacter</taxon>
    </lineage>
</organism>
<evidence type="ECO:0000259" key="3">
    <source>
        <dbReference type="Pfam" id="PF04183"/>
    </source>
</evidence>
<name>A0A4R1B4N0_9ACTN</name>
<evidence type="ECO:0000313" key="6">
    <source>
        <dbReference type="Proteomes" id="UP000295244"/>
    </source>
</evidence>
<dbReference type="Pfam" id="PF06276">
    <property type="entry name" value="FhuF"/>
    <property type="match status" value="1"/>
</dbReference>
<evidence type="ECO:0000256" key="1">
    <source>
        <dbReference type="ARBA" id="ARBA00004924"/>
    </source>
</evidence>
<accession>A0A4R1B4N0</accession>
<comment type="caution">
    <text evidence="5">The sequence shown here is derived from an EMBL/GenBank/DDBJ whole genome shotgun (WGS) entry which is preliminary data.</text>
</comment>
<sequence length="643" mass="69943">MLQEPETAPPVRLSAAETRFLNGLRSSRPDLAEPWLANLPRARRAALHRLLQGFLMENIGGVAEGGSWRDGEMILPLPGGRTLRHPCSRRYLSGRFDPAGGEALLAGAGGVERVESPSRLLEVFAEEALLPEGADPTRFRSELENGVANHALSLVGARRRQRELAATARGLGAGSSLALARALAGEIEGFSPLAFFEQLVSEGHPLHPCAKLKAGLAAAEAVRYSPEWGVVVDLALAAVREDVCREVSCDGSLREILLGEHPGAGRAFEAALRERGLDPARYVPIPLHPWQLENTLPRLYSGAQARGEVVPVPEARIPARPLMSFRSLAPAGGGHHVKTAVDLRLTNAVRTVSRGSVENAAELTRVLREVRRREGFGERFAVLEERAGAYYDPPAETNEDRPLLAKNLAAILREDPWSRLRSGELAMPAAALLAESPAGGPVLAEVVEEFAHTMGLRCIEEAAERFFRRYCAVALPGFLTLMSRYGIGLEGHLQNCLPVFREGVPVRMLVRDFGGVRVLRGRLRARGLGASLYPGSDVAARDERDLRAKVFYPLFLNHLGELAAGLSRTLDAGEARYWSVAARVCREVYAGLRRDPAARADERALFAPKMPLKALATMRLLGNVTDYVYAEVPNPLAIVEGRR</sequence>
<keyword evidence="6" id="KW-1185">Reference proteome</keyword>
<comment type="pathway">
    <text evidence="1">Siderophore biosynthesis.</text>
</comment>
<dbReference type="OrthoDB" id="495728at2"/>
<dbReference type="GO" id="GO:0019290">
    <property type="term" value="P:siderophore biosynthetic process"/>
    <property type="evidence" value="ECO:0007669"/>
    <property type="project" value="InterPro"/>
</dbReference>
<protein>
    <recommendedName>
        <fullName evidence="7">IucA/IucC family siderophore biosynthesis protein</fullName>
    </recommendedName>
</protein>
<dbReference type="Pfam" id="PF04183">
    <property type="entry name" value="IucA_IucC"/>
    <property type="match status" value="1"/>
</dbReference>
<dbReference type="AlphaFoldDB" id="A0A4R1B4N0"/>
<evidence type="ECO:0000256" key="2">
    <source>
        <dbReference type="ARBA" id="ARBA00007832"/>
    </source>
</evidence>
<gene>
    <name evidence="5" type="ORF">E0L93_15280</name>
</gene>
<feature type="domain" description="Aerobactin siderophore biosynthesis IucA/IucC-like C-terminal" evidence="4">
    <location>
        <begin position="465"/>
        <end position="623"/>
    </location>
</feature>
<dbReference type="Proteomes" id="UP000295244">
    <property type="component" value="Unassembled WGS sequence"/>
</dbReference>
<comment type="similarity">
    <text evidence="2">Belongs to the IucA/IucC family.</text>
</comment>
<dbReference type="PANTHER" id="PTHR34384:SF5">
    <property type="entry name" value="L-2,3-DIAMINOPROPANOATE--CITRATE LIGASE"/>
    <property type="match status" value="1"/>
</dbReference>
<proteinExistence type="inferred from homology"/>
<dbReference type="InterPro" id="IPR007310">
    <property type="entry name" value="Aerobactin_biosyn_IucA/IucC_N"/>
</dbReference>
<dbReference type="EMBL" id="SKBU01000042">
    <property type="protein sequence ID" value="TCJ13064.1"/>
    <property type="molecule type" value="Genomic_DNA"/>
</dbReference>
<evidence type="ECO:0008006" key="7">
    <source>
        <dbReference type="Google" id="ProtNLM"/>
    </source>
</evidence>
<dbReference type="Gene3D" id="1.10.510.40">
    <property type="match status" value="1"/>
</dbReference>
<feature type="domain" description="Aerobactin siderophore biosynthesis IucA/IucC N-terminal" evidence="3">
    <location>
        <begin position="193"/>
        <end position="434"/>
    </location>
</feature>
<dbReference type="InterPro" id="IPR037455">
    <property type="entry name" value="LucA/IucC-like"/>
</dbReference>
<dbReference type="PANTHER" id="PTHR34384">
    <property type="entry name" value="L-2,3-DIAMINOPROPANOATE--CITRATE LIGASE"/>
    <property type="match status" value="1"/>
</dbReference>
<reference evidence="5 6" key="1">
    <citation type="submission" date="2019-03" db="EMBL/GenBank/DDBJ databases">
        <title>Whole genome sequence of a novel Rubrobacter taiwanensis strain, isolated from Yellowstone National Park.</title>
        <authorList>
            <person name="Freed S."/>
            <person name="Ramaley R.F."/>
            <person name="Kyndt J.A."/>
        </authorList>
    </citation>
    <scope>NUCLEOTIDE SEQUENCE [LARGE SCALE GENOMIC DNA]</scope>
    <source>
        <strain evidence="5 6">Yellowstone</strain>
    </source>
</reference>
<dbReference type="RefSeq" id="WP_132692949.1">
    <property type="nucleotide sequence ID" value="NZ_SKBU01000042.1"/>
</dbReference>
<dbReference type="InterPro" id="IPR022770">
    <property type="entry name" value="IucA/IucC-like_C"/>
</dbReference>
<evidence type="ECO:0000259" key="4">
    <source>
        <dbReference type="Pfam" id="PF06276"/>
    </source>
</evidence>